<dbReference type="EMBL" id="CP072227">
    <property type="protein sequence ID" value="QUT44218.1"/>
    <property type="molecule type" value="Genomic_DNA"/>
</dbReference>
<dbReference type="Proteomes" id="UP000679226">
    <property type="component" value="Chromosome"/>
</dbReference>
<organism evidence="1 2">
    <name type="scientific">Bacteroides eggerthii</name>
    <dbReference type="NCBI Taxonomy" id="28111"/>
    <lineage>
        <taxon>Bacteria</taxon>
        <taxon>Pseudomonadati</taxon>
        <taxon>Bacteroidota</taxon>
        <taxon>Bacteroidia</taxon>
        <taxon>Bacteroidales</taxon>
        <taxon>Bacteroidaceae</taxon>
        <taxon>Bacteroides</taxon>
    </lineage>
</organism>
<dbReference type="KEGG" id="beg:INE88_01008"/>
<dbReference type="AlphaFoldDB" id="A0A975KDP2"/>
<gene>
    <name evidence="1" type="ORF">INE88_01008</name>
</gene>
<reference evidence="1" key="1">
    <citation type="journal article" date="2021" name="PLoS Genet.">
        <title>Mobile Type VI secretion system loci of the gut Bacteroidales display extensive intra-ecosystem transfer, multi-species spread and geographical clustering.</title>
        <authorList>
            <person name="Garcia-Bayona L."/>
            <person name="Coyne M.J."/>
            <person name="Comstock L.E."/>
        </authorList>
    </citation>
    <scope>NUCLEOTIDE SEQUENCE</scope>
    <source>
        <strain evidence="1">CL11T00C20</strain>
    </source>
</reference>
<protein>
    <submittedName>
        <fullName evidence="1">Uncharacterized protein</fullName>
    </submittedName>
</protein>
<name>A0A975KDP2_9BACE</name>
<evidence type="ECO:0000313" key="1">
    <source>
        <dbReference type="EMBL" id="QUT44218.1"/>
    </source>
</evidence>
<sequence>MEQQDPNVIRFMDWLDSTMEVLDEKIQTGTVKSNADYLSFFEDKAEELYRQHYMYKCLNDLRSHVRKLETPRQIQEYIQRRRNACLDKLLEQDISARSTSPMGNLAHTLRLECSQQLVREYDLLVRFLTATPRQRQEEERISKVNRDKVRKGGLRL</sequence>
<evidence type="ECO:0000313" key="2">
    <source>
        <dbReference type="Proteomes" id="UP000679226"/>
    </source>
</evidence>
<proteinExistence type="predicted"/>
<accession>A0A975KDP2</accession>
<dbReference type="RefSeq" id="WP_211454748.1">
    <property type="nucleotide sequence ID" value="NZ_CP072227.1"/>
</dbReference>